<evidence type="ECO:0000256" key="1">
    <source>
        <dbReference type="ARBA" id="ARBA00004371"/>
    </source>
</evidence>
<evidence type="ECO:0000256" key="24">
    <source>
        <dbReference type="ARBA" id="ARBA00075730"/>
    </source>
</evidence>
<evidence type="ECO:0000256" key="21">
    <source>
        <dbReference type="ARBA" id="ARBA00023242"/>
    </source>
</evidence>
<feature type="region of interest" description="Disordered" evidence="25">
    <location>
        <begin position="36"/>
        <end position="72"/>
    </location>
</feature>
<dbReference type="Pfam" id="PF13325">
    <property type="entry name" value="MCRS_N"/>
    <property type="match status" value="1"/>
</dbReference>
<keyword evidence="16" id="KW-0804">Transcription</keyword>
<dbReference type="GO" id="GO:0034451">
    <property type="term" value="C:centriolar satellite"/>
    <property type="evidence" value="ECO:0007669"/>
    <property type="project" value="UniProtKB-SubCell"/>
</dbReference>
<evidence type="ECO:0000256" key="9">
    <source>
        <dbReference type="ARBA" id="ARBA00022763"/>
    </source>
</evidence>
<evidence type="ECO:0000256" key="8">
    <source>
        <dbReference type="ARBA" id="ARBA00022553"/>
    </source>
</evidence>
<dbReference type="PANTHER" id="PTHR13233">
    <property type="entry name" value="MICROSPHERULE PROTEIN 1"/>
    <property type="match status" value="1"/>
</dbReference>
<evidence type="ECO:0000256" key="20">
    <source>
        <dbReference type="ARBA" id="ARBA00023228"/>
    </source>
</evidence>
<keyword evidence="12" id="KW-0156">Chromatin regulator</keyword>
<keyword evidence="14" id="KW-0805">Transcription regulation</keyword>
<reference evidence="27 28" key="1">
    <citation type="submission" date="2024-04" db="EMBL/GenBank/DDBJ databases">
        <authorList>
            <consortium name="Genoscope - CEA"/>
            <person name="William W."/>
        </authorList>
    </citation>
    <scope>NUCLEOTIDE SEQUENCE [LARGE SCALE GENOMIC DNA]</scope>
</reference>
<comment type="caution">
    <text evidence="27">The sequence shown here is derived from an EMBL/GenBank/DDBJ whole genome shotgun (WGS) entry which is preliminary data.</text>
</comment>
<dbReference type="InterPro" id="IPR008984">
    <property type="entry name" value="SMAD_FHA_dom_sf"/>
</dbReference>
<keyword evidence="15" id="KW-0175">Coiled coil</keyword>
<evidence type="ECO:0000256" key="25">
    <source>
        <dbReference type="SAM" id="MobiDB-lite"/>
    </source>
</evidence>
<comment type="subcellular location">
    <subcellularLocation>
        <location evidence="4">Chromosome</location>
        <location evidence="4">Centromere</location>
        <location evidence="4">Kinetochore</location>
    </subcellularLocation>
    <subcellularLocation>
        <location evidence="3">Cytoplasm</location>
        <location evidence="3">Cytoskeleton</location>
        <location evidence="3">Microtubule organizing center</location>
        <location evidence="3">Centrosome</location>
        <location evidence="3">Centriolar satellite</location>
    </subcellularLocation>
    <subcellularLocation>
        <location evidence="5">Cytoplasm</location>
        <location evidence="5">Cytoskeleton</location>
        <location evidence="5">Spindle pole</location>
    </subcellularLocation>
    <subcellularLocation>
        <location evidence="1">Lysosome</location>
    </subcellularLocation>
    <subcellularLocation>
        <location evidence="2">Nucleus</location>
        <location evidence="2">Nucleolus</location>
    </subcellularLocation>
</comment>
<dbReference type="GO" id="GO:0006310">
    <property type="term" value="P:DNA recombination"/>
    <property type="evidence" value="ECO:0007669"/>
    <property type="project" value="UniProtKB-KW"/>
</dbReference>
<feature type="compositionally biased region" description="Basic residues" evidence="25">
    <location>
        <begin position="236"/>
        <end position="251"/>
    </location>
</feature>
<evidence type="ECO:0000256" key="17">
    <source>
        <dbReference type="ARBA" id="ARBA00023172"/>
    </source>
</evidence>
<dbReference type="InterPro" id="IPR025999">
    <property type="entry name" value="MCRS_N"/>
</dbReference>
<keyword evidence="18" id="KW-0234">DNA repair</keyword>
<keyword evidence="9" id="KW-0227">DNA damage</keyword>
<evidence type="ECO:0000259" key="26">
    <source>
        <dbReference type="PROSITE" id="PS50006"/>
    </source>
</evidence>
<evidence type="ECO:0000256" key="18">
    <source>
        <dbReference type="ARBA" id="ARBA00023204"/>
    </source>
</evidence>
<evidence type="ECO:0000256" key="16">
    <source>
        <dbReference type="ARBA" id="ARBA00023163"/>
    </source>
</evidence>
<dbReference type="Pfam" id="PF00498">
    <property type="entry name" value="FHA"/>
    <property type="match status" value="1"/>
</dbReference>
<dbReference type="GO" id="GO:0045944">
    <property type="term" value="P:positive regulation of transcription by RNA polymerase II"/>
    <property type="evidence" value="ECO:0007669"/>
    <property type="project" value="TreeGrafter"/>
</dbReference>
<dbReference type="PROSITE" id="PS50006">
    <property type="entry name" value="FHA_DOMAIN"/>
    <property type="match status" value="1"/>
</dbReference>
<sequence>MEIDSDITKEDDMASSFSENSPLSCAGSDGAYCIGGSAMAAPKSHGSVRSRRMPSVDPGSVIPARRSSTRSIKRKKFDDELVESSLVKTERGRMKTAITSATTPTPLTPAGHYVQSHSTVGLSPTTAVTEVLLSGSLVGGQTPTSVPSPAAAVTSTTLTAVTQIQGQHKVQVEETKEVVRHVDVATLARPPDKRSKPSSGKSQISSKGAGGKVASSKSVGGKSAGTKSKTGITKSGHSKSKTKSKRSRKQKTSTPAVKDLGRWKPQDDLALITAVQQTNDLGAVHTGVKFSCRFTLKEIEERWYALLYDPAISKLAMEAARQLHQEAVATIQGKALYSNAEEKLLGTFASTSQPTVESFQTLLQQHPDVFHPARTAKTLQSHWLLMKQYHLLPDQTVQPMPRGDHILNLSDIEDFMNDDDITEGQDDIIEQELSLVDRRNKREIRHLEQEIPKWQVLVDSVTGISMPDFDSQTLGVLRGRLVRYLMRSREISLGRSTKDNHVDVDLSLEGPAWKVSRRQGIIKLRNSGDFFIANEGKRPILVDGRPVMAGNKQKLNNNSVVEISCLRFTFLINQDVINAIRADVTKTGSAITTGTT</sequence>
<dbReference type="Proteomes" id="UP001497497">
    <property type="component" value="Unassembled WGS sequence"/>
</dbReference>
<dbReference type="GO" id="GO:0005764">
    <property type="term" value="C:lysosome"/>
    <property type="evidence" value="ECO:0007669"/>
    <property type="project" value="UniProtKB-SubCell"/>
</dbReference>
<dbReference type="GO" id="GO:0031011">
    <property type="term" value="C:Ino80 complex"/>
    <property type="evidence" value="ECO:0007669"/>
    <property type="project" value="InterPro"/>
</dbReference>
<dbReference type="GO" id="GO:0005730">
    <property type="term" value="C:nucleolus"/>
    <property type="evidence" value="ECO:0007669"/>
    <property type="project" value="UniProtKB-SubCell"/>
</dbReference>
<gene>
    <name evidence="27" type="ORF">GSLYS_00005865001</name>
</gene>
<keyword evidence="17" id="KW-0233">DNA recombination</keyword>
<keyword evidence="10" id="KW-0995">Kinetochore</keyword>
<keyword evidence="20" id="KW-0458">Lysosome</keyword>
<evidence type="ECO:0000256" key="7">
    <source>
        <dbReference type="ARBA" id="ARBA00022490"/>
    </source>
</evidence>
<evidence type="ECO:0000256" key="19">
    <source>
        <dbReference type="ARBA" id="ARBA00023212"/>
    </source>
</evidence>
<evidence type="ECO:0000256" key="22">
    <source>
        <dbReference type="ARBA" id="ARBA00023328"/>
    </source>
</evidence>
<dbReference type="Gene3D" id="2.60.200.20">
    <property type="match status" value="1"/>
</dbReference>
<feature type="region of interest" description="Disordered" evidence="25">
    <location>
        <begin position="1"/>
        <end position="24"/>
    </location>
</feature>
<dbReference type="GO" id="GO:0000922">
    <property type="term" value="C:spindle pole"/>
    <property type="evidence" value="ECO:0007669"/>
    <property type="project" value="UniProtKB-SubCell"/>
</dbReference>
<evidence type="ECO:0000256" key="12">
    <source>
        <dbReference type="ARBA" id="ARBA00022853"/>
    </source>
</evidence>
<evidence type="ECO:0000256" key="2">
    <source>
        <dbReference type="ARBA" id="ARBA00004604"/>
    </source>
</evidence>
<dbReference type="GO" id="GO:0006325">
    <property type="term" value="P:chromatin organization"/>
    <property type="evidence" value="ECO:0007669"/>
    <property type="project" value="UniProtKB-KW"/>
</dbReference>
<keyword evidence="8" id="KW-0597">Phosphoprotein</keyword>
<keyword evidence="13" id="KW-0007">Acetylation</keyword>
<dbReference type="GO" id="GO:0002151">
    <property type="term" value="F:G-quadruplex RNA binding"/>
    <property type="evidence" value="ECO:0007669"/>
    <property type="project" value="InterPro"/>
</dbReference>
<keyword evidence="28" id="KW-1185">Reference proteome</keyword>
<accession>A0AAV2HD47</accession>
<dbReference type="AlphaFoldDB" id="A0AAV2HD47"/>
<dbReference type="SUPFAM" id="SSF49879">
    <property type="entry name" value="SMAD/FHA domain"/>
    <property type="match status" value="1"/>
</dbReference>
<evidence type="ECO:0000256" key="15">
    <source>
        <dbReference type="ARBA" id="ARBA00023054"/>
    </source>
</evidence>
<evidence type="ECO:0000256" key="23">
    <source>
        <dbReference type="ARBA" id="ARBA00068815"/>
    </source>
</evidence>
<evidence type="ECO:0000256" key="13">
    <source>
        <dbReference type="ARBA" id="ARBA00022990"/>
    </source>
</evidence>
<dbReference type="FunFam" id="2.60.200.20:FF:000007">
    <property type="entry name" value="microspherule protein 1 isoform X1"/>
    <property type="match status" value="1"/>
</dbReference>
<dbReference type="InterPro" id="IPR037912">
    <property type="entry name" value="MCRS1"/>
</dbReference>
<evidence type="ECO:0000256" key="10">
    <source>
        <dbReference type="ARBA" id="ARBA00022838"/>
    </source>
</evidence>
<evidence type="ECO:0000313" key="27">
    <source>
        <dbReference type="EMBL" id="CAL1531770.1"/>
    </source>
</evidence>
<keyword evidence="22" id="KW-0137">Centromere</keyword>
<evidence type="ECO:0000256" key="14">
    <source>
        <dbReference type="ARBA" id="ARBA00023015"/>
    </source>
</evidence>
<organism evidence="27 28">
    <name type="scientific">Lymnaea stagnalis</name>
    <name type="common">Great pond snail</name>
    <name type="synonym">Helix stagnalis</name>
    <dbReference type="NCBI Taxonomy" id="6523"/>
    <lineage>
        <taxon>Eukaryota</taxon>
        <taxon>Metazoa</taxon>
        <taxon>Spiralia</taxon>
        <taxon>Lophotrochozoa</taxon>
        <taxon>Mollusca</taxon>
        <taxon>Gastropoda</taxon>
        <taxon>Heterobranchia</taxon>
        <taxon>Euthyneura</taxon>
        <taxon>Panpulmonata</taxon>
        <taxon>Hygrophila</taxon>
        <taxon>Lymnaeoidea</taxon>
        <taxon>Lymnaeidae</taxon>
        <taxon>Lymnaea</taxon>
    </lineage>
</organism>
<name>A0AAV2HD47_LYMST</name>
<dbReference type="CDD" id="cd22687">
    <property type="entry name" value="FHA_MCRS1"/>
    <property type="match status" value="1"/>
</dbReference>
<keyword evidence="19" id="KW-0206">Cytoskeleton</keyword>
<evidence type="ECO:0000256" key="6">
    <source>
        <dbReference type="ARBA" id="ARBA00022454"/>
    </source>
</evidence>
<dbReference type="GO" id="GO:0051052">
    <property type="term" value="P:regulation of DNA metabolic process"/>
    <property type="evidence" value="ECO:0007669"/>
    <property type="project" value="UniProtKB-ARBA"/>
</dbReference>
<feature type="compositionally biased region" description="Basic and acidic residues" evidence="25">
    <location>
        <begin position="1"/>
        <end position="12"/>
    </location>
</feature>
<feature type="domain" description="FHA" evidence="26">
    <location>
        <begin position="491"/>
        <end position="547"/>
    </location>
</feature>
<evidence type="ECO:0000256" key="5">
    <source>
        <dbReference type="ARBA" id="ARBA00004647"/>
    </source>
</evidence>
<evidence type="ECO:0000256" key="4">
    <source>
        <dbReference type="ARBA" id="ARBA00004629"/>
    </source>
</evidence>
<keyword evidence="7" id="KW-0963">Cytoplasm</keyword>
<dbReference type="GO" id="GO:0071339">
    <property type="term" value="C:MLL1 complex"/>
    <property type="evidence" value="ECO:0007669"/>
    <property type="project" value="InterPro"/>
</dbReference>
<feature type="compositionally biased region" description="Low complexity" evidence="25">
    <location>
        <begin position="197"/>
        <end position="235"/>
    </location>
</feature>
<dbReference type="InterPro" id="IPR000253">
    <property type="entry name" value="FHA_dom"/>
</dbReference>
<dbReference type="GO" id="GO:0044545">
    <property type="term" value="C:NSL complex"/>
    <property type="evidence" value="ECO:0007669"/>
    <property type="project" value="TreeGrafter"/>
</dbReference>
<dbReference type="SMART" id="SM00240">
    <property type="entry name" value="FHA"/>
    <property type="match status" value="1"/>
</dbReference>
<dbReference type="GO" id="GO:0000776">
    <property type="term" value="C:kinetochore"/>
    <property type="evidence" value="ECO:0007669"/>
    <property type="project" value="UniProtKB-KW"/>
</dbReference>
<proteinExistence type="predicted"/>
<keyword evidence="21" id="KW-0539">Nucleus</keyword>
<evidence type="ECO:0000313" key="28">
    <source>
        <dbReference type="Proteomes" id="UP001497497"/>
    </source>
</evidence>
<dbReference type="GO" id="GO:0033044">
    <property type="term" value="P:regulation of chromosome organization"/>
    <property type="evidence" value="ECO:0007669"/>
    <property type="project" value="UniProtKB-ARBA"/>
</dbReference>
<keyword evidence="6" id="KW-0158">Chromosome</keyword>
<keyword evidence="11" id="KW-0832">Ubl conjugation</keyword>
<protein>
    <recommendedName>
        <fullName evidence="23">Microspherule protein 1</fullName>
    </recommendedName>
    <alternativeName>
        <fullName evidence="24">58 kDa microspherule protein</fullName>
    </alternativeName>
</protein>
<feature type="region of interest" description="Disordered" evidence="25">
    <location>
        <begin position="182"/>
        <end position="260"/>
    </location>
</feature>
<evidence type="ECO:0000256" key="11">
    <source>
        <dbReference type="ARBA" id="ARBA00022843"/>
    </source>
</evidence>
<evidence type="ECO:0000256" key="3">
    <source>
        <dbReference type="ARBA" id="ARBA00004607"/>
    </source>
</evidence>
<dbReference type="PANTHER" id="PTHR13233:SF0">
    <property type="entry name" value="MICROSPHERULE PROTEIN 1"/>
    <property type="match status" value="1"/>
</dbReference>
<dbReference type="GO" id="GO:0006281">
    <property type="term" value="P:DNA repair"/>
    <property type="evidence" value="ECO:0007669"/>
    <property type="project" value="UniProtKB-KW"/>
</dbReference>
<dbReference type="EMBL" id="CAXITT010000097">
    <property type="protein sequence ID" value="CAL1531770.1"/>
    <property type="molecule type" value="Genomic_DNA"/>
</dbReference>